<sequence length="186" mass="20953">MTPSQDERLAGLLQENAEINSLLQQQVAANLTNLHRPLEQFGILLSRPSFILTALTLFALWILFNLRFKFTTHTPWDEPPFFWLQGLIGLLSLIVTITVLVSQARQAQLAEQRAQLQLQIVLLTEQRSAKIIGLLEELRRDLPDVRNRVDIDANLMQQASRPGAILEALNTLDEGGPTSLPPDKEE</sequence>
<keyword evidence="1" id="KW-0812">Transmembrane</keyword>
<keyword evidence="1" id="KW-0472">Membrane</keyword>
<comment type="caution">
    <text evidence="2">The sequence shown here is derived from an EMBL/GenBank/DDBJ whole genome shotgun (WGS) entry which is preliminary data.</text>
</comment>
<organism evidence="2 3">
    <name type="scientific">Deinococcus oregonensis</name>
    <dbReference type="NCBI Taxonomy" id="1805970"/>
    <lineage>
        <taxon>Bacteria</taxon>
        <taxon>Thermotogati</taxon>
        <taxon>Deinococcota</taxon>
        <taxon>Deinococci</taxon>
        <taxon>Deinococcales</taxon>
        <taxon>Deinococcaceae</taxon>
        <taxon>Deinococcus</taxon>
    </lineage>
</organism>
<accession>A0ABV6AYC7</accession>
<feature type="transmembrane region" description="Helical" evidence="1">
    <location>
        <begin position="80"/>
        <end position="101"/>
    </location>
</feature>
<feature type="transmembrane region" description="Helical" evidence="1">
    <location>
        <begin position="50"/>
        <end position="68"/>
    </location>
</feature>
<keyword evidence="3" id="KW-1185">Reference proteome</keyword>
<evidence type="ECO:0000313" key="2">
    <source>
        <dbReference type="EMBL" id="MFB9992509.1"/>
    </source>
</evidence>
<evidence type="ECO:0000313" key="3">
    <source>
        <dbReference type="Proteomes" id="UP001589733"/>
    </source>
</evidence>
<dbReference type="InterPro" id="IPR010406">
    <property type="entry name" value="DUF1003"/>
</dbReference>
<reference evidence="2 3" key="1">
    <citation type="submission" date="2024-09" db="EMBL/GenBank/DDBJ databases">
        <authorList>
            <person name="Sun Q."/>
            <person name="Mori K."/>
        </authorList>
    </citation>
    <scope>NUCLEOTIDE SEQUENCE [LARGE SCALE GENOMIC DNA]</scope>
    <source>
        <strain evidence="2 3">JCM 13503</strain>
    </source>
</reference>
<dbReference type="RefSeq" id="WP_380009507.1">
    <property type="nucleotide sequence ID" value="NZ_JBHLYR010000031.1"/>
</dbReference>
<proteinExistence type="predicted"/>
<evidence type="ECO:0000256" key="1">
    <source>
        <dbReference type="SAM" id="Phobius"/>
    </source>
</evidence>
<dbReference type="Proteomes" id="UP001589733">
    <property type="component" value="Unassembled WGS sequence"/>
</dbReference>
<name>A0ABV6AYC7_9DEIO</name>
<keyword evidence="1" id="KW-1133">Transmembrane helix</keyword>
<dbReference type="Pfam" id="PF06210">
    <property type="entry name" value="DUF1003"/>
    <property type="match status" value="1"/>
</dbReference>
<gene>
    <name evidence="2" type="ORF">ACFFLM_11075</name>
</gene>
<protein>
    <submittedName>
        <fullName evidence="2">DUF1003 domain-containing protein</fullName>
    </submittedName>
</protein>
<dbReference type="EMBL" id="JBHLYR010000031">
    <property type="protein sequence ID" value="MFB9992509.1"/>
    <property type="molecule type" value="Genomic_DNA"/>
</dbReference>